<dbReference type="RefSeq" id="WP_189606390.1">
    <property type="nucleotide sequence ID" value="NZ_BMXB01000030.1"/>
</dbReference>
<dbReference type="EMBL" id="BMXB01000030">
    <property type="protein sequence ID" value="GHA51729.1"/>
    <property type="molecule type" value="Genomic_DNA"/>
</dbReference>
<name>A0A918SLB7_9FLAO</name>
<sequence>MKKSKIKVDFKKYFGEGLLIVFSVLFALFINKTYEDAKINRDKNNALKQIKAELIDNQKILDEWIVDHEAIIRNLDDLIQRNNDSIPIVAENQNYIQVQLILNNKNLIDKPLSNSAWSSAQSIGIIAEFDFKTLQNISQAYELQQDITDVSIDKIAERIFLEFTNVENVNAFLVELKMRFQNLQGQEYRLRKLYRETIHVLE</sequence>
<keyword evidence="1" id="KW-1133">Transmembrane helix</keyword>
<dbReference type="Proteomes" id="UP000610456">
    <property type="component" value="Unassembled WGS sequence"/>
</dbReference>
<keyword evidence="1" id="KW-0812">Transmembrane</keyword>
<organism evidence="2 3">
    <name type="scientific">Salinimicrobium marinum</name>
    <dbReference type="NCBI Taxonomy" id="680283"/>
    <lineage>
        <taxon>Bacteria</taxon>
        <taxon>Pseudomonadati</taxon>
        <taxon>Bacteroidota</taxon>
        <taxon>Flavobacteriia</taxon>
        <taxon>Flavobacteriales</taxon>
        <taxon>Flavobacteriaceae</taxon>
        <taxon>Salinimicrobium</taxon>
    </lineage>
</organism>
<evidence type="ECO:0000313" key="3">
    <source>
        <dbReference type="Proteomes" id="UP000610456"/>
    </source>
</evidence>
<comment type="caution">
    <text evidence="2">The sequence shown here is derived from an EMBL/GenBank/DDBJ whole genome shotgun (WGS) entry which is preliminary data.</text>
</comment>
<keyword evidence="3" id="KW-1185">Reference proteome</keyword>
<reference evidence="2" key="2">
    <citation type="submission" date="2020-09" db="EMBL/GenBank/DDBJ databases">
        <authorList>
            <person name="Sun Q."/>
            <person name="Kim S."/>
        </authorList>
    </citation>
    <scope>NUCLEOTIDE SEQUENCE</scope>
    <source>
        <strain evidence="2">KCTC 12719</strain>
    </source>
</reference>
<evidence type="ECO:0000256" key="1">
    <source>
        <dbReference type="SAM" id="Phobius"/>
    </source>
</evidence>
<proteinExistence type="predicted"/>
<gene>
    <name evidence="2" type="ORF">GCM10007103_35220</name>
</gene>
<evidence type="ECO:0000313" key="2">
    <source>
        <dbReference type="EMBL" id="GHA51729.1"/>
    </source>
</evidence>
<feature type="transmembrane region" description="Helical" evidence="1">
    <location>
        <begin position="12"/>
        <end position="30"/>
    </location>
</feature>
<keyword evidence="1" id="KW-0472">Membrane</keyword>
<reference evidence="2" key="1">
    <citation type="journal article" date="2014" name="Int. J. Syst. Evol. Microbiol.">
        <title>Complete genome sequence of Corynebacterium casei LMG S-19264T (=DSM 44701T), isolated from a smear-ripened cheese.</title>
        <authorList>
            <consortium name="US DOE Joint Genome Institute (JGI-PGF)"/>
            <person name="Walter F."/>
            <person name="Albersmeier A."/>
            <person name="Kalinowski J."/>
            <person name="Ruckert C."/>
        </authorList>
    </citation>
    <scope>NUCLEOTIDE SEQUENCE</scope>
    <source>
        <strain evidence="2">KCTC 12719</strain>
    </source>
</reference>
<accession>A0A918SLB7</accession>
<protein>
    <submittedName>
        <fullName evidence="2">Uncharacterized protein</fullName>
    </submittedName>
</protein>
<dbReference type="AlphaFoldDB" id="A0A918SLB7"/>